<dbReference type="EMBL" id="KI669512">
    <property type="protein sequence ID" value="OCF31819.1"/>
    <property type="molecule type" value="Genomic_DNA"/>
</dbReference>
<organism evidence="2 3">
    <name type="scientific">Kwoniella heveanensis BCC8398</name>
    <dbReference type="NCBI Taxonomy" id="1296120"/>
    <lineage>
        <taxon>Eukaryota</taxon>
        <taxon>Fungi</taxon>
        <taxon>Dikarya</taxon>
        <taxon>Basidiomycota</taxon>
        <taxon>Agaricomycotina</taxon>
        <taxon>Tremellomycetes</taxon>
        <taxon>Tremellales</taxon>
        <taxon>Cryptococcaceae</taxon>
        <taxon>Kwoniella</taxon>
    </lineage>
</organism>
<sequence length="338" mass="37575">MTINTPGSSSARGDGVSPTPRSFRYQIRCAKSREEGSESQVAESSEAATRQDIGHRTNPRQLRTAATERVFDLAIPDSSALLETDATRPVTITDLENLSTHHTLPPTPITGEHFEQPPQLNLFEAVTSISAIHQDPSDALSEAPVHTTVQASRWAGAEGDAEAEAHVEEIYKAFDRNSEEIILRCLGLQEGDPEAARPSRIGLTKLDSHDRYTMTVTGQLFPKRDTTISRQGFSARERNGSDWGYRMLYWIGGSARVRRSSWVNDVDKDSTESSGRNEPEIELDKIAFQVETTSYFQPYAEIQTTSNFWEWVPLVTPLMTEDVPLGSNDMTQDEGSTR</sequence>
<feature type="compositionally biased region" description="Polar residues" evidence="1">
    <location>
        <begin position="1"/>
        <end position="11"/>
    </location>
</feature>
<evidence type="ECO:0000256" key="1">
    <source>
        <dbReference type="SAM" id="MobiDB-lite"/>
    </source>
</evidence>
<reference evidence="3" key="2">
    <citation type="submission" date="2013-12" db="EMBL/GenBank/DDBJ databases">
        <title>Evolution of pathogenesis and genome organization in the Tremellales.</title>
        <authorList>
            <person name="Cuomo C."/>
            <person name="Litvintseva A."/>
            <person name="Heitman J."/>
            <person name="Chen Y."/>
            <person name="Sun S."/>
            <person name="Springer D."/>
            <person name="Dromer F."/>
            <person name="Young S."/>
            <person name="Zeng Q."/>
            <person name="Chapman S."/>
            <person name="Gujja S."/>
            <person name="Saif S."/>
            <person name="Birren B."/>
        </authorList>
    </citation>
    <scope>NUCLEOTIDE SEQUENCE [LARGE SCALE GENOMIC DNA]</scope>
    <source>
        <strain evidence="3">BCC8398</strain>
    </source>
</reference>
<feature type="compositionally biased region" description="Low complexity" evidence="1">
    <location>
        <begin position="38"/>
        <end position="48"/>
    </location>
</feature>
<proteinExistence type="predicted"/>
<feature type="region of interest" description="Disordered" evidence="1">
    <location>
        <begin position="1"/>
        <end position="63"/>
    </location>
</feature>
<gene>
    <name evidence="2" type="ORF">I316_06417</name>
</gene>
<keyword evidence="3" id="KW-1185">Reference proteome</keyword>
<accession>A0A1B9GL70</accession>
<evidence type="ECO:0000313" key="3">
    <source>
        <dbReference type="Proteomes" id="UP000092666"/>
    </source>
</evidence>
<dbReference type="Proteomes" id="UP000092666">
    <property type="component" value="Unassembled WGS sequence"/>
</dbReference>
<reference evidence="2 3" key="1">
    <citation type="submission" date="2013-07" db="EMBL/GenBank/DDBJ databases">
        <title>The Genome Sequence of Cryptococcus heveanensis BCC8398.</title>
        <authorList>
            <consortium name="The Broad Institute Genome Sequencing Platform"/>
            <person name="Cuomo C."/>
            <person name="Litvintseva A."/>
            <person name="Chen Y."/>
            <person name="Heitman J."/>
            <person name="Sun S."/>
            <person name="Springer D."/>
            <person name="Dromer F."/>
            <person name="Young S.K."/>
            <person name="Zeng Q."/>
            <person name="Gargeya S."/>
            <person name="Fitzgerald M."/>
            <person name="Abouelleil A."/>
            <person name="Alvarado L."/>
            <person name="Berlin A.M."/>
            <person name="Chapman S.B."/>
            <person name="Dewar J."/>
            <person name="Goldberg J."/>
            <person name="Griggs A."/>
            <person name="Gujja S."/>
            <person name="Hansen M."/>
            <person name="Howarth C."/>
            <person name="Imamovic A."/>
            <person name="Larimer J."/>
            <person name="McCowan C."/>
            <person name="Murphy C."/>
            <person name="Pearson M."/>
            <person name="Priest M."/>
            <person name="Roberts A."/>
            <person name="Saif S."/>
            <person name="Shea T."/>
            <person name="Sykes S."/>
            <person name="Wortman J."/>
            <person name="Nusbaum C."/>
            <person name="Birren B."/>
        </authorList>
    </citation>
    <scope>NUCLEOTIDE SEQUENCE [LARGE SCALE GENOMIC DNA]</scope>
    <source>
        <strain evidence="2 3">BCC8398</strain>
    </source>
</reference>
<dbReference type="AlphaFoldDB" id="A0A1B9GL70"/>
<name>A0A1B9GL70_9TREE</name>
<evidence type="ECO:0000313" key="2">
    <source>
        <dbReference type="EMBL" id="OCF31819.1"/>
    </source>
</evidence>
<protein>
    <submittedName>
        <fullName evidence="2">Uncharacterized protein</fullName>
    </submittedName>
</protein>